<dbReference type="Proteomes" id="UP000230750">
    <property type="component" value="Unassembled WGS sequence"/>
</dbReference>
<feature type="compositionally biased region" description="Polar residues" evidence="2">
    <location>
        <begin position="304"/>
        <end position="328"/>
    </location>
</feature>
<protein>
    <submittedName>
        <fullName evidence="3">Uncharacterized protein</fullName>
    </submittedName>
</protein>
<evidence type="ECO:0000313" key="3">
    <source>
        <dbReference type="EMBL" id="PIK55776.1"/>
    </source>
</evidence>
<dbReference type="PANTHER" id="PTHR12348">
    <property type="entry name" value="TSC22"/>
    <property type="match status" value="1"/>
</dbReference>
<accession>A0A2G8L688</accession>
<feature type="compositionally biased region" description="Polar residues" evidence="2">
    <location>
        <begin position="277"/>
        <end position="296"/>
    </location>
</feature>
<evidence type="ECO:0000256" key="1">
    <source>
        <dbReference type="SAM" id="Coils"/>
    </source>
</evidence>
<dbReference type="AlphaFoldDB" id="A0A2G8L688"/>
<comment type="caution">
    <text evidence="3">The sequence shown here is derived from an EMBL/GenBank/DDBJ whole genome shotgun (WGS) entry which is preliminary data.</text>
</comment>
<name>A0A2G8L688_STIJA</name>
<sequence>MKLTVKSSEKSACPDRLAQGICKMCKEDVKMPCQCQDACKPKAAKLWCSRLENSKLRDDILTDKQLFASIIHFICSAPTAGAIDNKIEQAMDIVKGHLLMAVREEVEELKTQISELLQDNEQLRKENALLKEGTSGSSQLLQHRPSTQDSQYQSLPPNPATQMHTSSSYHQHPLPGQQQLPSSTSTGAPTEHYQQPPAHHHHPQSVESGGAQPYPHIPEAQVVDQTTYQHAIPSQPSTVTTNAEQYHPSAQGQQHQEGQYTLTQQGSQQGLPPQGATPASSLKTPMSSSHPSQYQHPATLGMPHTSSEQGQYQTVPQHHQLGASQEHSQAVPPAGAITRPQQGSQPRIPHSQGDRHL</sequence>
<feature type="coiled-coil region" evidence="1">
    <location>
        <begin position="99"/>
        <end position="133"/>
    </location>
</feature>
<evidence type="ECO:0000313" key="4">
    <source>
        <dbReference type="Proteomes" id="UP000230750"/>
    </source>
</evidence>
<reference evidence="3 4" key="1">
    <citation type="journal article" date="2017" name="PLoS Biol.">
        <title>The sea cucumber genome provides insights into morphological evolution and visceral regeneration.</title>
        <authorList>
            <person name="Zhang X."/>
            <person name="Sun L."/>
            <person name="Yuan J."/>
            <person name="Sun Y."/>
            <person name="Gao Y."/>
            <person name="Zhang L."/>
            <person name="Li S."/>
            <person name="Dai H."/>
            <person name="Hamel J.F."/>
            <person name="Liu C."/>
            <person name="Yu Y."/>
            <person name="Liu S."/>
            <person name="Lin W."/>
            <person name="Guo K."/>
            <person name="Jin S."/>
            <person name="Xu P."/>
            <person name="Storey K.B."/>
            <person name="Huan P."/>
            <person name="Zhang T."/>
            <person name="Zhou Y."/>
            <person name="Zhang J."/>
            <person name="Lin C."/>
            <person name="Li X."/>
            <person name="Xing L."/>
            <person name="Huo D."/>
            <person name="Sun M."/>
            <person name="Wang L."/>
            <person name="Mercier A."/>
            <person name="Li F."/>
            <person name="Yang H."/>
            <person name="Xiang J."/>
        </authorList>
    </citation>
    <scope>NUCLEOTIDE SEQUENCE [LARGE SCALE GENOMIC DNA]</scope>
    <source>
        <strain evidence="3">Shaxun</strain>
        <tissue evidence="3">Muscle</tissue>
    </source>
</reference>
<dbReference type="PANTHER" id="PTHR12348:SF26">
    <property type="entry name" value="PROTEIN TSCT-1"/>
    <property type="match status" value="1"/>
</dbReference>
<feature type="region of interest" description="Disordered" evidence="2">
    <location>
        <begin position="237"/>
        <end position="357"/>
    </location>
</feature>
<proteinExistence type="predicted"/>
<dbReference type="CDD" id="cd21936">
    <property type="entry name" value="ZIP_TSC22D"/>
    <property type="match status" value="1"/>
</dbReference>
<dbReference type="GO" id="GO:0006357">
    <property type="term" value="P:regulation of transcription by RNA polymerase II"/>
    <property type="evidence" value="ECO:0007669"/>
    <property type="project" value="InterPro"/>
</dbReference>
<feature type="compositionally biased region" description="Low complexity" evidence="2">
    <location>
        <begin position="170"/>
        <end position="197"/>
    </location>
</feature>
<keyword evidence="4" id="KW-1185">Reference proteome</keyword>
<feature type="compositionally biased region" description="Polar residues" evidence="2">
    <location>
        <begin position="134"/>
        <end position="169"/>
    </location>
</feature>
<dbReference type="OrthoDB" id="8961796at2759"/>
<keyword evidence="1" id="KW-0175">Coiled coil</keyword>
<dbReference type="Pfam" id="PF01166">
    <property type="entry name" value="TSC22"/>
    <property type="match status" value="1"/>
</dbReference>
<dbReference type="EMBL" id="MRZV01000201">
    <property type="protein sequence ID" value="PIK55776.1"/>
    <property type="molecule type" value="Genomic_DNA"/>
</dbReference>
<dbReference type="Gene3D" id="1.20.5.490">
    <property type="entry name" value="Single helix bin"/>
    <property type="match status" value="1"/>
</dbReference>
<gene>
    <name evidence="3" type="ORF">BSL78_07336</name>
</gene>
<dbReference type="STRING" id="307972.A0A2G8L688"/>
<feature type="region of interest" description="Disordered" evidence="2">
    <location>
        <begin position="133"/>
        <end position="216"/>
    </location>
</feature>
<organism evidence="3 4">
    <name type="scientific">Stichopus japonicus</name>
    <name type="common">Sea cucumber</name>
    <dbReference type="NCBI Taxonomy" id="307972"/>
    <lineage>
        <taxon>Eukaryota</taxon>
        <taxon>Metazoa</taxon>
        <taxon>Echinodermata</taxon>
        <taxon>Eleutherozoa</taxon>
        <taxon>Echinozoa</taxon>
        <taxon>Holothuroidea</taxon>
        <taxon>Aspidochirotacea</taxon>
        <taxon>Aspidochirotida</taxon>
        <taxon>Stichopodidae</taxon>
        <taxon>Apostichopus</taxon>
    </lineage>
</organism>
<feature type="compositionally biased region" description="Low complexity" evidence="2">
    <location>
        <begin position="258"/>
        <end position="274"/>
    </location>
</feature>
<feature type="compositionally biased region" description="Polar residues" evidence="2">
    <location>
        <begin position="237"/>
        <end position="257"/>
    </location>
</feature>
<dbReference type="SUPFAM" id="SSF58026">
    <property type="entry name" value="Delta-sleep-inducing peptide immunoreactive peptide"/>
    <property type="match status" value="1"/>
</dbReference>
<evidence type="ECO:0000256" key="2">
    <source>
        <dbReference type="SAM" id="MobiDB-lite"/>
    </source>
</evidence>
<dbReference type="InterPro" id="IPR000580">
    <property type="entry name" value="TSC22/Bun"/>
</dbReference>